<sequence length="472" mass="51349">MTVDDLLRDPELALQVRVRGKVDRPIRWVHTIEVRAPGRFLRGGEVVLTAGVWRSAGITAEAFVADLADADVAAVGFGLVPPETEVPEEFIDAAREQGLTCFVVPVDIAFLQIVEAFVSTKRAEWERPLRRHLGQHDAIVAALRMRRGVETVLRTLSGQLGLPVAVRDGAGLVEGDAPEPNHPLPLVGEGLADAELLLPRPLEELDVEQHAAVVQAMPFIALEIERTRAVRATELRYAWELFEWVHGGTVAIDTVRTRLHSLGMPPDGPLAAVVLRSANPDVDSARLGDLLATDGVAVQRDGEVVAFARIRGTEADLARRIHDALNNSGQIVHVGVGKPGTAAELRVSLLQAGHAAEAMSSRPGGGWMTHEQLSSPTLLLSVQDPELLAATSKTLLGPVLDHDERRGGDLLPSLTVFLDAGGRWQEAAQRLHVHINTLRHRMSRVEELTERSLSRTSDRVDLYLALRALRQS</sequence>
<dbReference type="Gene3D" id="1.10.10.2840">
    <property type="entry name" value="PucR C-terminal helix-turn-helix domain"/>
    <property type="match status" value="1"/>
</dbReference>
<dbReference type="RefSeq" id="WP_182545347.1">
    <property type="nucleotide sequence ID" value="NZ_JACGWZ010000005.1"/>
</dbReference>
<comment type="similarity">
    <text evidence="1">Belongs to the CdaR family.</text>
</comment>
<dbReference type="AlphaFoldDB" id="A0A839DYX4"/>
<accession>A0A839DYX4</accession>
<feature type="domain" description="PucR C-terminal helix-turn-helix" evidence="3">
    <location>
        <begin position="410"/>
        <end position="468"/>
    </location>
</feature>
<dbReference type="InterPro" id="IPR012914">
    <property type="entry name" value="PucR_dom"/>
</dbReference>
<dbReference type="Pfam" id="PF17853">
    <property type="entry name" value="GGDEF_2"/>
    <property type="match status" value="1"/>
</dbReference>
<evidence type="ECO:0000313" key="5">
    <source>
        <dbReference type="EMBL" id="MBA8826060.1"/>
    </source>
</evidence>
<dbReference type="PANTHER" id="PTHR33744">
    <property type="entry name" value="CARBOHYDRATE DIACID REGULATOR"/>
    <property type="match status" value="1"/>
</dbReference>
<dbReference type="InterPro" id="IPR025736">
    <property type="entry name" value="PucR_C-HTH_dom"/>
</dbReference>
<comment type="caution">
    <text evidence="5">The sequence shown here is derived from an EMBL/GenBank/DDBJ whole genome shotgun (WGS) entry which is preliminary data.</text>
</comment>
<name>A0A839DYX4_9PSEU</name>
<dbReference type="Pfam" id="PF13556">
    <property type="entry name" value="HTH_30"/>
    <property type="match status" value="1"/>
</dbReference>
<dbReference type="InterPro" id="IPR041522">
    <property type="entry name" value="CdaR_GGDEF"/>
</dbReference>
<dbReference type="InterPro" id="IPR051448">
    <property type="entry name" value="CdaR-like_regulators"/>
</dbReference>
<dbReference type="Pfam" id="PF07905">
    <property type="entry name" value="PucR"/>
    <property type="match status" value="1"/>
</dbReference>
<dbReference type="Proteomes" id="UP000569329">
    <property type="component" value="Unassembled WGS sequence"/>
</dbReference>
<proteinExistence type="inferred from homology"/>
<dbReference type="EMBL" id="JACGWZ010000005">
    <property type="protein sequence ID" value="MBA8826060.1"/>
    <property type="molecule type" value="Genomic_DNA"/>
</dbReference>
<gene>
    <name evidence="5" type="ORF">FHX42_003436</name>
</gene>
<feature type="domain" description="Purine catabolism PurC-like" evidence="2">
    <location>
        <begin position="5"/>
        <end position="118"/>
    </location>
</feature>
<keyword evidence="6" id="KW-1185">Reference proteome</keyword>
<protein>
    <recommendedName>
        <fullName evidence="7">PucR family transcriptional regulator</fullName>
    </recommendedName>
</protein>
<evidence type="ECO:0008006" key="7">
    <source>
        <dbReference type="Google" id="ProtNLM"/>
    </source>
</evidence>
<evidence type="ECO:0000259" key="3">
    <source>
        <dbReference type="Pfam" id="PF13556"/>
    </source>
</evidence>
<reference evidence="5 6" key="1">
    <citation type="submission" date="2020-07" db="EMBL/GenBank/DDBJ databases">
        <title>Sequencing the genomes of 1000 actinobacteria strains.</title>
        <authorList>
            <person name="Klenk H.-P."/>
        </authorList>
    </citation>
    <scope>NUCLEOTIDE SEQUENCE [LARGE SCALE GENOMIC DNA]</scope>
    <source>
        <strain evidence="5 6">DSM 45975</strain>
    </source>
</reference>
<evidence type="ECO:0000313" key="6">
    <source>
        <dbReference type="Proteomes" id="UP000569329"/>
    </source>
</evidence>
<evidence type="ECO:0000259" key="2">
    <source>
        <dbReference type="Pfam" id="PF07905"/>
    </source>
</evidence>
<evidence type="ECO:0000256" key="1">
    <source>
        <dbReference type="ARBA" id="ARBA00006754"/>
    </source>
</evidence>
<feature type="domain" description="CdaR GGDEF-like" evidence="4">
    <location>
        <begin position="253"/>
        <end position="357"/>
    </location>
</feature>
<evidence type="ECO:0000259" key="4">
    <source>
        <dbReference type="Pfam" id="PF17853"/>
    </source>
</evidence>
<dbReference type="InterPro" id="IPR042070">
    <property type="entry name" value="PucR_C-HTH_sf"/>
</dbReference>
<dbReference type="PANTHER" id="PTHR33744:SF17">
    <property type="entry name" value="CONSERVED PROTEIN"/>
    <property type="match status" value="1"/>
</dbReference>
<organism evidence="5 6">
    <name type="scientific">Halosaccharopolyspora lacisalsi</name>
    <dbReference type="NCBI Taxonomy" id="1000566"/>
    <lineage>
        <taxon>Bacteria</taxon>
        <taxon>Bacillati</taxon>
        <taxon>Actinomycetota</taxon>
        <taxon>Actinomycetes</taxon>
        <taxon>Pseudonocardiales</taxon>
        <taxon>Pseudonocardiaceae</taxon>
        <taxon>Halosaccharopolyspora</taxon>
    </lineage>
</organism>